<dbReference type="AlphaFoldDB" id="A0AAV7E9S6"/>
<organism evidence="3 4">
    <name type="scientific">Aristolochia fimbriata</name>
    <name type="common">White veined hardy Dutchman's pipe vine</name>
    <dbReference type="NCBI Taxonomy" id="158543"/>
    <lineage>
        <taxon>Eukaryota</taxon>
        <taxon>Viridiplantae</taxon>
        <taxon>Streptophyta</taxon>
        <taxon>Embryophyta</taxon>
        <taxon>Tracheophyta</taxon>
        <taxon>Spermatophyta</taxon>
        <taxon>Magnoliopsida</taxon>
        <taxon>Magnoliidae</taxon>
        <taxon>Piperales</taxon>
        <taxon>Aristolochiaceae</taxon>
        <taxon>Aristolochia</taxon>
    </lineage>
</organism>
<evidence type="ECO:0000313" key="3">
    <source>
        <dbReference type="EMBL" id="KAG9445605.1"/>
    </source>
</evidence>
<gene>
    <name evidence="3" type="ORF">H6P81_011733</name>
</gene>
<keyword evidence="4" id="KW-1185">Reference proteome</keyword>
<dbReference type="EMBL" id="JAINDJ010000005">
    <property type="protein sequence ID" value="KAG9445605.1"/>
    <property type="molecule type" value="Genomic_DNA"/>
</dbReference>
<protein>
    <submittedName>
        <fullName evidence="3">Uncharacterized protein</fullName>
    </submittedName>
</protein>
<dbReference type="GO" id="GO:0010150">
    <property type="term" value="P:leaf senescence"/>
    <property type="evidence" value="ECO:0007669"/>
    <property type="project" value="UniProtKB-ARBA"/>
</dbReference>
<sequence length="171" mass="19348">MATRNYLSKPAFRFFTDDTRNSTDASDAAHFEFDEADLWNSGDARAEFKKSIPSSRSVSKKSAKRVDGGGDRAAASSVPVNIPDWSKILREDYRDARRRDLEGADEDDEGDADDARLPPHEFLAKQFARTRIASFSVHEGVGRTLKEYWIPFLVVSGNGFFCFFPGRCRRR</sequence>
<evidence type="ECO:0000256" key="2">
    <source>
        <dbReference type="SAM" id="MobiDB-lite"/>
    </source>
</evidence>
<reference evidence="3 4" key="1">
    <citation type="submission" date="2021-07" db="EMBL/GenBank/DDBJ databases">
        <title>The Aristolochia fimbriata genome: insights into angiosperm evolution, floral development and chemical biosynthesis.</title>
        <authorList>
            <person name="Jiao Y."/>
        </authorList>
    </citation>
    <scope>NUCLEOTIDE SEQUENCE [LARGE SCALE GENOMIC DNA]</scope>
    <source>
        <strain evidence="3">IBCAS-2021</strain>
        <tissue evidence="3">Leaf</tissue>
    </source>
</reference>
<evidence type="ECO:0000256" key="1">
    <source>
        <dbReference type="ARBA" id="ARBA00034773"/>
    </source>
</evidence>
<comment type="caution">
    <text evidence="3">The sequence shown here is derived from an EMBL/GenBank/DDBJ whole genome shotgun (WGS) entry which is preliminary data.</text>
</comment>
<dbReference type="PANTHER" id="PTHR46525:SF2">
    <property type="entry name" value="EMB|CAB72159.1"/>
    <property type="match status" value="1"/>
</dbReference>
<proteinExistence type="inferred from homology"/>
<name>A0AAV7E9S6_ARIFI</name>
<evidence type="ECO:0000313" key="4">
    <source>
        <dbReference type="Proteomes" id="UP000825729"/>
    </source>
</evidence>
<dbReference type="InterPro" id="IPR007608">
    <property type="entry name" value="Senescence_reg_S40"/>
</dbReference>
<accession>A0AAV7E9S6</accession>
<dbReference type="PANTHER" id="PTHR46525">
    <property type="entry name" value="EMB|CAB72159.1"/>
    <property type="match status" value="1"/>
</dbReference>
<feature type="region of interest" description="Disordered" evidence="2">
    <location>
        <begin position="50"/>
        <end position="78"/>
    </location>
</feature>
<dbReference type="Pfam" id="PF04520">
    <property type="entry name" value="Senescence_reg"/>
    <property type="match status" value="1"/>
</dbReference>
<dbReference type="Proteomes" id="UP000825729">
    <property type="component" value="Unassembled WGS sequence"/>
</dbReference>
<comment type="similarity">
    <text evidence="1">Belongs to the senescence regulator S40 family.</text>
</comment>